<evidence type="ECO:0000259" key="6">
    <source>
        <dbReference type="PROSITE" id="PS50928"/>
    </source>
</evidence>
<comment type="subcellular location">
    <subcellularLocation>
        <location evidence="5">Cell membrane</location>
        <topology evidence="5">Multi-pass membrane protein</topology>
    </subcellularLocation>
    <subcellularLocation>
        <location evidence="1">Membrane</location>
        <topology evidence="1">Multi-pass membrane protein</topology>
    </subcellularLocation>
</comment>
<comment type="similarity">
    <text evidence="5">Belongs to the binding-protein-dependent transport system permease family.</text>
</comment>
<dbReference type="EMBL" id="QXDL01000125">
    <property type="protein sequence ID" value="RIH82334.1"/>
    <property type="molecule type" value="Genomic_DNA"/>
</dbReference>
<dbReference type="PANTHER" id="PTHR43839:SF1">
    <property type="entry name" value="OPPC IN A BINDING PROTEIN-DEPENDENT TRANSPORT SYSTEM"/>
    <property type="match status" value="1"/>
</dbReference>
<keyword evidence="5" id="KW-0813">Transport</keyword>
<dbReference type="RefSeq" id="WP_218022938.1">
    <property type="nucleotide sequence ID" value="NZ_QXDL01000125.1"/>
</dbReference>
<feature type="transmembrane region" description="Helical" evidence="5">
    <location>
        <begin position="260"/>
        <end position="292"/>
    </location>
</feature>
<gene>
    <name evidence="7" type="primary">oppC_3</name>
    <name evidence="7" type="ORF">Mterra_02705</name>
</gene>
<feature type="domain" description="ABC transmembrane type-1" evidence="6">
    <location>
        <begin position="264"/>
        <end position="455"/>
    </location>
</feature>
<evidence type="ECO:0000256" key="1">
    <source>
        <dbReference type="ARBA" id="ARBA00004141"/>
    </source>
</evidence>
<evidence type="ECO:0000313" key="7">
    <source>
        <dbReference type="EMBL" id="RIH82334.1"/>
    </source>
</evidence>
<name>A0A399ECG5_9DEIN</name>
<sequence length="470" mass="51465">MRLELRSVLRELWATGAGRAGLLLFGLLVLAALWVVLTYPRDFGPRRWSNPALWGDYPKAAPPAWTNLLGPKRPEHRVLETRAPAREDGDLKVYELAFDFQGRQPPTFLSFSLADVTYRSGPPTVEAVLIRPDGGEVPLFRTVISGPFAGEAPPYRRHQDEPLRVALDSDPNAVEATYGYLLEREPEVDYDAVQRQLPLALFGRWADGGFVPLEGRYRLEARVRVEDPGDRVGRVRFVAGGAVYGLMGTDAQGRDLAQGLLFGLPIALLIGLAVATLSTLLGTALGLVSGYAGGRTDLLIQRAADVVNNVPVLPLLIFMVFVLGARLWLILLVLVLFSWPGLTILVRSMVLSLRTSPEVEAARALGASRGRIIVHHIFPHIAPFIFATLIFSAPSAILAEAGLSFLGLGDPTLPTWGQILEQGFRTGAVYLGYWWWILPPGLLIVLTAIAFMLISLGLEPIVNPRLRRGQ</sequence>
<evidence type="ECO:0000256" key="4">
    <source>
        <dbReference type="ARBA" id="ARBA00023136"/>
    </source>
</evidence>
<keyword evidence="8" id="KW-1185">Reference proteome</keyword>
<dbReference type="PROSITE" id="PS50928">
    <property type="entry name" value="ABC_TM1"/>
    <property type="match status" value="1"/>
</dbReference>
<dbReference type="Pfam" id="PF00528">
    <property type="entry name" value="BPD_transp_1"/>
    <property type="match status" value="1"/>
</dbReference>
<organism evidence="7 8">
    <name type="scientific">Calidithermus terrae</name>
    <dbReference type="NCBI Taxonomy" id="1408545"/>
    <lineage>
        <taxon>Bacteria</taxon>
        <taxon>Thermotogati</taxon>
        <taxon>Deinococcota</taxon>
        <taxon>Deinococci</taxon>
        <taxon>Thermales</taxon>
        <taxon>Thermaceae</taxon>
        <taxon>Calidithermus</taxon>
    </lineage>
</organism>
<dbReference type="Proteomes" id="UP000265715">
    <property type="component" value="Unassembled WGS sequence"/>
</dbReference>
<dbReference type="Gene3D" id="1.10.3720.10">
    <property type="entry name" value="MetI-like"/>
    <property type="match status" value="1"/>
</dbReference>
<feature type="transmembrane region" description="Helical" evidence="5">
    <location>
        <begin position="433"/>
        <end position="458"/>
    </location>
</feature>
<dbReference type="InterPro" id="IPR000515">
    <property type="entry name" value="MetI-like"/>
</dbReference>
<evidence type="ECO:0000256" key="3">
    <source>
        <dbReference type="ARBA" id="ARBA00022989"/>
    </source>
</evidence>
<proteinExistence type="inferred from homology"/>
<reference evidence="7 8" key="1">
    <citation type="submission" date="2018-08" db="EMBL/GenBank/DDBJ databases">
        <title>Meiothermus terrae DSM 26712 genome sequencing project.</title>
        <authorList>
            <person name="Da Costa M.S."/>
            <person name="Albuquerque L."/>
            <person name="Raposo P."/>
            <person name="Froufe H.J.C."/>
            <person name="Barroso C.S."/>
            <person name="Egas C."/>
        </authorList>
    </citation>
    <scope>NUCLEOTIDE SEQUENCE [LARGE SCALE GENOMIC DNA]</scope>
    <source>
        <strain evidence="7 8">DSM 26712</strain>
    </source>
</reference>
<comment type="caution">
    <text evidence="7">The sequence shown here is derived from an EMBL/GenBank/DDBJ whole genome shotgun (WGS) entry which is preliminary data.</text>
</comment>
<dbReference type="AlphaFoldDB" id="A0A399ECG5"/>
<dbReference type="SUPFAM" id="SSF161098">
    <property type="entry name" value="MetI-like"/>
    <property type="match status" value="1"/>
</dbReference>
<dbReference type="PANTHER" id="PTHR43839">
    <property type="entry name" value="OPPC IN A BINDING PROTEIN-DEPENDENT TRANSPORT SYSTEM"/>
    <property type="match status" value="1"/>
</dbReference>
<evidence type="ECO:0000256" key="5">
    <source>
        <dbReference type="RuleBase" id="RU363032"/>
    </source>
</evidence>
<feature type="transmembrane region" description="Helical" evidence="5">
    <location>
        <begin position="20"/>
        <end position="39"/>
    </location>
</feature>
<protein>
    <submittedName>
        <fullName evidence="7">Oligopeptide transport system permease protein OppC</fullName>
    </submittedName>
</protein>
<dbReference type="InterPro" id="IPR035906">
    <property type="entry name" value="MetI-like_sf"/>
</dbReference>
<feature type="transmembrane region" description="Helical" evidence="5">
    <location>
        <begin position="312"/>
        <end position="339"/>
    </location>
</feature>
<dbReference type="GO" id="GO:0055085">
    <property type="term" value="P:transmembrane transport"/>
    <property type="evidence" value="ECO:0007669"/>
    <property type="project" value="InterPro"/>
</dbReference>
<feature type="transmembrane region" description="Helical" evidence="5">
    <location>
        <begin position="377"/>
        <end position="399"/>
    </location>
</feature>
<evidence type="ECO:0000313" key="8">
    <source>
        <dbReference type="Proteomes" id="UP000265715"/>
    </source>
</evidence>
<dbReference type="GO" id="GO:0005886">
    <property type="term" value="C:plasma membrane"/>
    <property type="evidence" value="ECO:0007669"/>
    <property type="project" value="UniProtKB-SubCell"/>
</dbReference>
<dbReference type="CDD" id="cd06261">
    <property type="entry name" value="TM_PBP2"/>
    <property type="match status" value="1"/>
</dbReference>
<accession>A0A399ECG5</accession>
<evidence type="ECO:0000256" key="2">
    <source>
        <dbReference type="ARBA" id="ARBA00022692"/>
    </source>
</evidence>
<keyword evidence="2 5" id="KW-0812">Transmembrane</keyword>
<keyword evidence="3 5" id="KW-1133">Transmembrane helix</keyword>
<keyword evidence="4 5" id="KW-0472">Membrane</keyword>